<evidence type="ECO:0000313" key="2">
    <source>
        <dbReference type="EMBL" id="MBE0457196.1"/>
    </source>
</evidence>
<dbReference type="InterPro" id="IPR043519">
    <property type="entry name" value="NT_sf"/>
</dbReference>
<proteinExistence type="predicted"/>
<feature type="domain" description="Polymerase beta nucleotidyltransferase" evidence="1">
    <location>
        <begin position="25"/>
        <end position="92"/>
    </location>
</feature>
<accession>A0ABR9FK54</accession>
<dbReference type="Gene3D" id="3.30.460.10">
    <property type="entry name" value="Beta Polymerase, domain 2"/>
    <property type="match status" value="1"/>
</dbReference>
<gene>
    <name evidence="2" type="ORF">EI167_06955</name>
</gene>
<name>A0ABR9FK54_9GAMM</name>
<organism evidence="2 3">
    <name type="scientific">Pseudoalteromonas prydzensis</name>
    <dbReference type="NCBI Taxonomy" id="182141"/>
    <lineage>
        <taxon>Bacteria</taxon>
        <taxon>Pseudomonadati</taxon>
        <taxon>Pseudomonadota</taxon>
        <taxon>Gammaproteobacteria</taxon>
        <taxon>Alteromonadales</taxon>
        <taxon>Pseudoalteromonadaceae</taxon>
        <taxon>Pseudoalteromonas</taxon>
    </lineage>
</organism>
<dbReference type="EMBL" id="RRZA01000015">
    <property type="protein sequence ID" value="MBE0457196.1"/>
    <property type="molecule type" value="Genomic_DNA"/>
</dbReference>
<sequence>MQIEQQHLKIIEDCLQKQNLSDKGIDVYIFGSRAKNTARTYSDLDLALKAKNKVIEHTVIFKLKNAFSESNLPYLVDVIDLNAIKPDFYNAISDDLIPLKYL</sequence>
<dbReference type="Pfam" id="PF18765">
    <property type="entry name" value="Polbeta"/>
    <property type="match status" value="1"/>
</dbReference>
<dbReference type="Proteomes" id="UP000707245">
    <property type="component" value="Unassembled WGS sequence"/>
</dbReference>
<dbReference type="InterPro" id="IPR041633">
    <property type="entry name" value="Polbeta"/>
</dbReference>
<dbReference type="RefSeq" id="WP_016708528.1">
    <property type="nucleotide sequence ID" value="NZ_BDDT01000002.1"/>
</dbReference>
<keyword evidence="3" id="KW-1185">Reference proteome</keyword>
<dbReference type="SUPFAM" id="SSF81301">
    <property type="entry name" value="Nucleotidyltransferase"/>
    <property type="match status" value="1"/>
</dbReference>
<comment type="caution">
    <text evidence="2">The sequence shown here is derived from an EMBL/GenBank/DDBJ whole genome shotgun (WGS) entry which is preliminary data.</text>
</comment>
<reference evidence="2 3" key="1">
    <citation type="submission" date="2020-07" db="EMBL/GenBank/DDBJ databases">
        <title>Halophilic bacteria isolated from french cheeses.</title>
        <authorList>
            <person name="Kothe C.I."/>
            <person name="Farah-Kraiem B."/>
            <person name="Renault P."/>
            <person name="Dridi B."/>
        </authorList>
    </citation>
    <scope>NUCLEOTIDE SEQUENCE [LARGE SCALE GENOMIC DNA]</scope>
    <source>
        <strain evidence="2 3">FME14</strain>
    </source>
</reference>
<evidence type="ECO:0000259" key="1">
    <source>
        <dbReference type="Pfam" id="PF18765"/>
    </source>
</evidence>
<dbReference type="GeneID" id="303292609"/>
<protein>
    <submittedName>
        <fullName evidence="2">Nucleotidyltransferase domain-containing protein</fullName>
    </submittedName>
</protein>
<dbReference type="CDD" id="cd05403">
    <property type="entry name" value="NT_KNTase_like"/>
    <property type="match status" value="1"/>
</dbReference>
<evidence type="ECO:0000313" key="3">
    <source>
        <dbReference type="Proteomes" id="UP000707245"/>
    </source>
</evidence>